<dbReference type="EMBL" id="ADBL01000470">
    <property type="status" value="NOT_ANNOTATED_CDS"/>
    <property type="molecule type" value="Genomic_DNA"/>
</dbReference>
<dbReference type="InterPro" id="IPR039421">
    <property type="entry name" value="Type_1_exporter"/>
</dbReference>
<dbReference type="VEuPathDB" id="FungiDB:MAPG_01891"/>
<organism evidence="10 11">
    <name type="scientific">Magnaporthiopsis poae (strain ATCC 64411 / 73-15)</name>
    <name type="common">Kentucky bluegrass fungus</name>
    <name type="synonym">Magnaporthe poae</name>
    <dbReference type="NCBI Taxonomy" id="644358"/>
    <lineage>
        <taxon>Eukaryota</taxon>
        <taxon>Fungi</taxon>
        <taxon>Dikarya</taxon>
        <taxon>Ascomycota</taxon>
        <taxon>Pezizomycotina</taxon>
        <taxon>Sordariomycetes</taxon>
        <taxon>Sordariomycetidae</taxon>
        <taxon>Magnaporthales</taxon>
        <taxon>Magnaporthaceae</taxon>
        <taxon>Magnaporthiopsis</taxon>
    </lineage>
</organism>
<dbReference type="PROSITE" id="PS50893">
    <property type="entry name" value="ABC_TRANSPORTER_2"/>
    <property type="match status" value="1"/>
</dbReference>
<dbReference type="OrthoDB" id="6500128at2759"/>
<feature type="transmembrane region" description="Helical" evidence="6">
    <location>
        <begin position="179"/>
        <end position="204"/>
    </location>
</feature>
<evidence type="ECO:0000256" key="1">
    <source>
        <dbReference type="ARBA" id="ARBA00004141"/>
    </source>
</evidence>
<evidence type="ECO:0000313" key="9">
    <source>
        <dbReference type="EMBL" id="KLU82823.1"/>
    </source>
</evidence>
<dbReference type="GO" id="GO:0005743">
    <property type="term" value="C:mitochondrial inner membrane"/>
    <property type="evidence" value="ECO:0007669"/>
    <property type="project" value="TreeGrafter"/>
</dbReference>
<reference evidence="11" key="1">
    <citation type="submission" date="2010-05" db="EMBL/GenBank/DDBJ databases">
        <title>The genome sequence of Magnaporthe poae strain ATCC 64411.</title>
        <authorList>
            <person name="Ma L.-J."/>
            <person name="Dead R."/>
            <person name="Young S."/>
            <person name="Zeng Q."/>
            <person name="Koehrsen M."/>
            <person name="Alvarado L."/>
            <person name="Berlin A."/>
            <person name="Chapman S.B."/>
            <person name="Chen Z."/>
            <person name="Freedman E."/>
            <person name="Gellesch M."/>
            <person name="Goldberg J."/>
            <person name="Griggs A."/>
            <person name="Gujja S."/>
            <person name="Heilman E.R."/>
            <person name="Heiman D."/>
            <person name="Hepburn T."/>
            <person name="Howarth C."/>
            <person name="Jen D."/>
            <person name="Larson L."/>
            <person name="Mehta T."/>
            <person name="Neiman D."/>
            <person name="Pearson M."/>
            <person name="Roberts A."/>
            <person name="Saif S."/>
            <person name="Shea T."/>
            <person name="Shenoy N."/>
            <person name="Sisk P."/>
            <person name="Stolte C."/>
            <person name="Sykes S."/>
            <person name="Walk T."/>
            <person name="White J."/>
            <person name="Yandava C."/>
            <person name="Haas B."/>
            <person name="Nusbaum C."/>
            <person name="Birren B."/>
        </authorList>
    </citation>
    <scope>NUCLEOTIDE SEQUENCE [LARGE SCALE GENOMIC DNA]</scope>
    <source>
        <strain evidence="11">ATCC 64411 / 73-15</strain>
    </source>
</reference>
<evidence type="ECO:0000259" key="8">
    <source>
        <dbReference type="PROSITE" id="PS50929"/>
    </source>
</evidence>
<dbReference type="Gene3D" id="3.40.50.300">
    <property type="entry name" value="P-loop containing nucleotide triphosphate hydrolases"/>
    <property type="match status" value="1"/>
</dbReference>
<dbReference type="Pfam" id="PF00664">
    <property type="entry name" value="ABC_membrane"/>
    <property type="match status" value="1"/>
</dbReference>
<dbReference type="eggNOG" id="KOG0055">
    <property type="taxonomic scope" value="Eukaryota"/>
</dbReference>
<dbReference type="Gene3D" id="1.20.1560.10">
    <property type="entry name" value="ABC transporter type 1, transmembrane domain"/>
    <property type="match status" value="2"/>
</dbReference>
<dbReference type="Pfam" id="PF00005">
    <property type="entry name" value="ABC_tran"/>
    <property type="match status" value="1"/>
</dbReference>
<keyword evidence="3 6" id="KW-1133">Transmembrane helix</keyword>
<comment type="subcellular location">
    <subcellularLocation>
        <location evidence="1">Membrane</location>
        <topology evidence="1">Multi-pass membrane protein</topology>
    </subcellularLocation>
</comment>
<evidence type="ECO:0000256" key="2">
    <source>
        <dbReference type="ARBA" id="ARBA00022692"/>
    </source>
</evidence>
<feature type="transmembrane region" description="Helical" evidence="6">
    <location>
        <begin position="210"/>
        <end position="229"/>
    </location>
</feature>
<feature type="compositionally biased region" description="Gly residues" evidence="5">
    <location>
        <begin position="546"/>
        <end position="559"/>
    </location>
</feature>
<dbReference type="Proteomes" id="UP000011715">
    <property type="component" value="Unassembled WGS sequence"/>
</dbReference>
<dbReference type="STRING" id="644358.A0A0C4DPW2"/>
<evidence type="ECO:0000256" key="5">
    <source>
        <dbReference type="SAM" id="MobiDB-lite"/>
    </source>
</evidence>
<dbReference type="InterPro" id="IPR036640">
    <property type="entry name" value="ABC1_TM_sf"/>
</dbReference>
<evidence type="ECO:0000256" key="4">
    <source>
        <dbReference type="ARBA" id="ARBA00023136"/>
    </source>
</evidence>
<dbReference type="GO" id="GO:0005524">
    <property type="term" value="F:ATP binding"/>
    <property type="evidence" value="ECO:0007669"/>
    <property type="project" value="InterPro"/>
</dbReference>
<feature type="domain" description="ABC transmembrane type-1" evidence="8">
    <location>
        <begin position="51"/>
        <end position="207"/>
    </location>
</feature>
<feature type="transmembrane region" description="Helical" evidence="6">
    <location>
        <begin position="99"/>
        <end position="121"/>
    </location>
</feature>
<feature type="transmembrane region" description="Helical" evidence="6">
    <location>
        <begin position="54"/>
        <end position="78"/>
    </location>
</feature>
<dbReference type="InterPro" id="IPR011527">
    <property type="entry name" value="ABC1_TM_dom"/>
</dbReference>
<sequence length="559" mass="60199">MSSADGAAAGADAAAEPKGRFGLSVKTLLTLRNFTKIFNYATLLDRVVLGVSSVAAVATGLTIPLMVIVFANLIGVFTDFYRQGSTTTGAEFSRSVNQCVFYIIYLFVARLAASYIMNLGFRVTSLRISSAIRVVYLRSLFALPISTLDAIPAGQTAAIVTVTAGLLQKSGSNNKGVVQVFFGVYGTFALAFWFAFRMYAVVVVTTPQDLIVVLLCVMMMATSIGQISAPLAAAHQAAEACAIFHTIIDAPKPVCGGARGDDEVRADGDIALINVNFAYPTRPEVRVLDQLSLTFPAGKVTAIVGPSGSGKSTIVGILERWYEFDGDPATNPITLFLRNGFVTVSGRLLTEIDVKWWRNQIGLVQQDNVLFNTTIYKNVENGLIGTKWEHESDEKKALLIEAACKDAFADEFIARLPDVRLPNNRRRVRHQAKRRPATKASYRARHREAAQDPDPGRGDVGHRRAQRADRAGGPGARQHRPHDHRHCAPAGNHQAGRQDCCFAPRPRRAAGHARRAARPARQHVLPPRQRPSHRCVRSQPCTGSSSAGGGGGGGGGGGS</sequence>
<name>A0A0C4DPW2_MAGP6</name>
<reference evidence="9" key="3">
    <citation type="submission" date="2011-03" db="EMBL/GenBank/DDBJ databases">
        <title>Annotation of Magnaporthe poae ATCC 64411.</title>
        <authorList>
            <person name="Ma L.-J."/>
            <person name="Dead R."/>
            <person name="Young S.K."/>
            <person name="Zeng Q."/>
            <person name="Gargeya S."/>
            <person name="Fitzgerald M."/>
            <person name="Haas B."/>
            <person name="Abouelleil A."/>
            <person name="Alvarado L."/>
            <person name="Arachchi H.M."/>
            <person name="Berlin A."/>
            <person name="Brown A."/>
            <person name="Chapman S.B."/>
            <person name="Chen Z."/>
            <person name="Dunbar C."/>
            <person name="Freedman E."/>
            <person name="Gearin G."/>
            <person name="Gellesch M."/>
            <person name="Goldberg J."/>
            <person name="Griggs A."/>
            <person name="Gujja S."/>
            <person name="Heiman D."/>
            <person name="Howarth C."/>
            <person name="Larson L."/>
            <person name="Lui A."/>
            <person name="MacDonald P.J.P."/>
            <person name="Mehta T."/>
            <person name="Montmayeur A."/>
            <person name="Murphy C."/>
            <person name="Neiman D."/>
            <person name="Pearson M."/>
            <person name="Priest M."/>
            <person name="Roberts A."/>
            <person name="Saif S."/>
            <person name="Shea T."/>
            <person name="Shenoy N."/>
            <person name="Sisk P."/>
            <person name="Stolte C."/>
            <person name="Sykes S."/>
            <person name="Yandava C."/>
            <person name="Wortman J."/>
            <person name="Nusbaum C."/>
            <person name="Birren B."/>
        </authorList>
    </citation>
    <scope>NUCLEOTIDE SEQUENCE</scope>
    <source>
        <strain evidence="9">ATCC 64411</strain>
    </source>
</reference>
<dbReference type="GO" id="GO:0090374">
    <property type="term" value="P:oligopeptide export from mitochondrion"/>
    <property type="evidence" value="ECO:0007669"/>
    <property type="project" value="TreeGrafter"/>
</dbReference>
<feature type="region of interest" description="Disordered" evidence="5">
    <location>
        <begin position="424"/>
        <end position="559"/>
    </location>
</feature>
<dbReference type="PANTHER" id="PTHR43394:SF27">
    <property type="entry name" value="ATP-DEPENDENT TRANSLOCASE ABCB1-LIKE"/>
    <property type="match status" value="1"/>
</dbReference>
<proteinExistence type="predicted"/>
<dbReference type="InterPro" id="IPR027417">
    <property type="entry name" value="P-loop_NTPase"/>
</dbReference>
<feature type="compositionally biased region" description="Basic and acidic residues" evidence="5">
    <location>
        <begin position="447"/>
        <end position="470"/>
    </location>
</feature>
<dbReference type="EMBL" id="ADBL01000471">
    <property type="status" value="NOT_ANNOTATED_CDS"/>
    <property type="molecule type" value="Genomic_DNA"/>
</dbReference>
<protein>
    <recommendedName>
        <fullName evidence="12">ABC transmembrane type-1 domain-containing protein</fullName>
    </recommendedName>
</protein>
<dbReference type="AlphaFoldDB" id="A0A0C4DPW2"/>
<dbReference type="InterPro" id="IPR003439">
    <property type="entry name" value="ABC_transporter-like_ATP-bd"/>
</dbReference>
<evidence type="ECO:0000256" key="6">
    <source>
        <dbReference type="SAM" id="Phobius"/>
    </source>
</evidence>
<dbReference type="GO" id="GO:0016887">
    <property type="term" value="F:ATP hydrolysis activity"/>
    <property type="evidence" value="ECO:0007669"/>
    <property type="project" value="InterPro"/>
</dbReference>
<feature type="compositionally biased region" description="Basic residues" evidence="5">
    <location>
        <begin position="505"/>
        <end position="521"/>
    </location>
</feature>
<evidence type="ECO:0000256" key="3">
    <source>
        <dbReference type="ARBA" id="ARBA00022989"/>
    </source>
</evidence>
<dbReference type="PROSITE" id="PS50929">
    <property type="entry name" value="ABC_TM1F"/>
    <property type="match status" value="1"/>
</dbReference>
<evidence type="ECO:0000259" key="7">
    <source>
        <dbReference type="PROSITE" id="PS50893"/>
    </source>
</evidence>
<reference evidence="10" key="5">
    <citation type="submission" date="2015-06" db="UniProtKB">
        <authorList>
            <consortium name="EnsemblFungi"/>
        </authorList>
    </citation>
    <scope>IDENTIFICATION</scope>
    <source>
        <strain evidence="10">ATCC 64411</strain>
    </source>
</reference>
<evidence type="ECO:0000313" key="11">
    <source>
        <dbReference type="Proteomes" id="UP000011715"/>
    </source>
</evidence>
<dbReference type="SUPFAM" id="SSF52540">
    <property type="entry name" value="P-loop containing nucleoside triphosphate hydrolases"/>
    <property type="match status" value="1"/>
</dbReference>
<dbReference type="EnsemblFungi" id="MAPG_01891T0">
    <property type="protein sequence ID" value="MAPG_01891T0"/>
    <property type="gene ID" value="MAPG_01891"/>
</dbReference>
<feature type="compositionally biased region" description="Basic residues" evidence="5">
    <location>
        <begin position="424"/>
        <end position="446"/>
    </location>
</feature>
<feature type="domain" description="ABC transporter" evidence="7">
    <location>
        <begin position="270"/>
        <end position="524"/>
    </location>
</feature>
<accession>A0A0C4DPW2</accession>
<dbReference type="OMA" id="FLASIWI"/>
<keyword evidence="4 6" id="KW-0472">Membrane</keyword>
<keyword evidence="11" id="KW-1185">Reference proteome</keyword>
<reference evidence="10" key="4">
    <citation type="journal article" date="2015" name="G3 (Bethesda)">
        <title>Genome sequences of three phytopathogenic species of the Magnaporthaceae family of fungi.</title>
        <authorList>
            <person name="Okagaki L.H."/>
            <person name="Nunes C.C."/>
            <person name="Sailsbery J."/>
            <person name="Clay B."/>
            <person name="Brown D."/>
            <person name="John T."/>
            <person name="Oh Y."/>
            <person name="Young N."/>
            <person name="Fitzgerald M."/>
            <person name="Haas B.J."/>
            <person name="Zeng Q."/>
            <person name="Young S."/>
            <person name="Adiconis X."/>
            <person name="Fan L."/>
            <person name="Levin J.Z."/>
            <person name="Mitchell T.K."/>
            <person name="Okubara P.A."/>
            <person name="Farman M.L."/>
            <person name="Kohn L.M."/>
            <person name="Birren B."/>
            <person name="Ma L.-J."/>
            <person name="Dean R.A."/>
        </authorList>
    </citation>
    <scope>NUCLEOTIDE SEQUENCE</scope>
    <source>
        <strain evidence="10">ATCC 64411 / 73-15</strain>
    </source>
</reference>
<dbReference type="EMBL" id="GL876966">
    <property type="protein sequence ID" value="KLU82823.1"/>
    <property type="molecule type" value="Genomic_DNA"/>
</dbReference>
<dbReference type="SUPFAM" id="SSF90123">
    <property type="entry name" value="ABC transporter transmembrane region"/>
    <property type="match status" value="1"/>
</dbReference>
<feature type="compositionally biased region" description="Basic residues" evidence="5">
    <location>
        <begin position="477"/>
        <end position="487"/>
    </location>
</feature>
<dbReference type="GO" id="GO:0015421">
    <property type="term" value="F:ABC-type oligopeptide transporter activity"/>
    <property type="evidence" value="ECO:0007669"/>
    <property type="project" value="TreeGrafter"/>
</dbReference>
<gene>
    <name evidence="9" type="ORF">MAPG_01891</name>
</gene>
<evidence type="ECO:0008006" key="12">
    <source>
        <dbReference type="Google" id="ProtNLM"/>
    </source>
</evidence>
<keyword evidence="2 6" id="KW-0812">Transmembrane</keyword>
<dbReference type="PANTHER" id="PTHR43394">
    <property type="entry name" value="ATP-DEPENDENT PERMEASE MDL1, MITOCHONDRIAL"/>
    <property type="match status" value="1"/>
</dbReference>
<evidence type="ECO:0000313" key="10">
    <source>
        <dbReference type="EnsemblFungi" id="MAPG_01891T0"/>
    </source>
</evidence>
<reference evidence="9" key="2">
    <citation type="submission" date="2010-05" db="EMBL/GenBank/DDBJ databases">
        <title>The Genome Sequence of Magnaporthe poae strain ATCC 64411.</title>
        <authorList>
            <consortium name="The Broad Institute Genome Sequencing Platform"/>
            <consortium name="Broad Institute Genome Sequencing Center for Infectious Disease"/>
            <person name="Ma L.-J."/>
            <person name="Dead R."/>
            <person name="Young S."/>
            <person name="Zeng Q."/>
            <person name="Koehrsen M."/>
            <person name="Alvarado L."/>
            <person name="Berlin A."/>
            <person name="Chapman S.B."/>
            <person name="Chen Z."/>
            <person name="Freedman E."/>
            <person name="Gellesch M."/>
            <person name="Goldberg J."/>
            <person name="Griggs A."/>
            <person name="Gujja S."/>
            <person name="Heilman E.R."/>
            <person name="Heiman D."/>
            <person name="Hepburn T."/>
            <person name="Howarth C."/>
            <person name="Jen D."/>
            <person name="Larson L."/>
            <person name="Mehta T."/>
            <person name="Neiman D."/>
            <person name="Pearson M."/>
            <person name="Roberts A."/>
            <person name="Saif S."/>
            <person name="Shea T."/>
            <person name="Shenoy N."/>
            <person name="Sisk P."/>
            <person name="Stolte C."/>
            <person name="Sykes S."/>
            <person name="Walk T."/>
            <person name="White J."/>
            <person name="Yandava C."/>
            <person name="Haas B."/>
            <person name="Nusbaum C."/>
            <person name="Birren B."/>
        </authorList>
    </citation>
    <scope>NUCLEOTIDE SEQUENCE</scope>
    <source>
        <strain evidence="9">ATCC 64411</strain>
    </source>
</reference>